<evidence type="ECO:0000313" key="2">
    <source>
        <dbReference type="Proteomes" id="UP001054945"/>
    </source>
</evidence>
<accession>A0AAV4UEP1</accession>
<dbReference type="EMBL" id="BPLR01012751">
    <property type="protein sequence ID" value="GIY56283.1"/>
    <property type="molecule type" value="Genomic_DNA"/>
</dbReference>
<proteinExistence type="predicted"/>
<keyword evidence="2" id="KW-1185">Reference proteome</keyword>
<reference evidence="1 2" key="1">
    <citation type="submission" date="2021-06" db="EMBL/GenBank/DDBJ databases">
        <title>Caerostris extrusa draft genome.</title>
        <authorList>
            <person name="Kono N."/>
            <person name="Arakawa K."/>
        </authorList>
    </citation>
    <scope>NUCLEOTIDE SEQUENCE [LARGE SCALE GENOMIC DNA]</scope>
</reference>
<dbReference type="AlphaFoldDB" id="A0AAV4UEP1"/>
<organism evidence="1 2">
    <name type="scientific">Caerostris extrusa</name>
    <name type="common">Bark spider</name>
    <name type="synonym">Caerostris bankana</name>
    <dbReference type="NCBI Taxonomy" id="172846"/>
    <lineage>
        <taxon>Eukaryota</taxon>
        <taxon>Metazoa</taxon>
        <taxon>Ecdysozoa</taxon>
        <taxon>Arthropoda</taxon>
        <taxon>Chelicerata</taxon>
        <taxon>Arachnida</taxon>
        <taxon>Araneae</taxon>
        <taxon>Araneomorphae</taxon>
        <taxon>Entelegynae</taxon>
        <taxon>Araneoidea</taxon>
        <taxon>Araneidae</taxon>
        <taxon>Caerostris</taxon>
    </lineage>
</organism>
<sequence length="216" mass="23949">MYQVCAVEPRASMDSLPVQSNRCSRRRIYIAPKRCGNKKNNTGQGFNKVPPVCQVCVVEPRVSVDSLPVQPNRCRWSESYFWNAWGGWGKGGHPPVCGIREYAKVFVFPSSSSDKYLGGRIIHSTQDIYCPKRRGNKKKITRDKDLIKCRQCTRCVLLSHGHQWTPFLSSPIDAGGVRVISGTLGGGGHPPVCGIQECAKIIVFSSLSPDKNLVDE</sequence>
<evidence type="ECO:0000313" key="1">
    <source>
        <dbReference type="EMBL" id="GIY56283.1"/>
    </source>
</evidence>
<protein>
    <submittedName>
        <fullName evidence="1">Uncharacterized protein</fullName>
    </submittedName>
</protein>
<comment type="caution">
    <text evidence="1">The sequence shown here is derived from an EMBL/GenBank/DDBJ whole genome shotgun (WGS) entry which is preliminary data.</text>
</comment>
<gene>
    <name evidence="1" type="ORF">CEXT_772751</name>
</gene>
<name>A0AAV4UEP1_CAEEX</name>
<dbReference type="Proteomes" id="UP001054945">
    <property type="component" value="Unassembled WGS sequence"/>
</dbReference>